<comment type="caution">
    <text evidence="2">The sequence shown here is derived from an EMBL/GenBank/DDBJ whole genome shotgun (WGS) entry which is preliminary data.</text>
</comment>
<sequence>MKAADALDRETESLQPSNELDLTSATTRPRSMSLPIGRFPDDFENAPPFYVFGASANSSSLILPDMQKMIARDLELIDLCERSDSREARSTALRALQSLEKRLGTNEMEPQTPNCIGEPYYSTSRNKDGALWTPATGYGSLPATPAVVMSAQIIDVRCSEAAACSSHRRVRSVDRVYATARRNQDISLCRDSKSEPVSKRTSQPAADTSPKTEARPVLRSKFYSEIPRASFCKPTQTTIKRSAPSHLSLSRVRSRPVSYNDTCTTTALTYMNQSTETERNYVDRGVDAIEPHLLDLQFEKSHNLPLDAPFEVVLPMIEDLVIHFKSEKYDAVLDAMLTGLQDGTYPVSLPPLMPENDEDLDSSRSSTSSHGSIRPTSDVEYCGVSTSTVPTSVYPVDADDYDPYASHGDYLRHTDSPFGNRRATMDKNDTPLQATSMATKASRPTAAPEPSTPVEKSFHAFQTNDCRNAVGVQNSLRSILSIYFPPQDGGLNHLKFSSLPEMGGMWQPVFRDGDSDGSQPRSTNIDLILAIGAQKGVERSFLSAISGSLEKLGSKSNGITHSGRLDLRYLIASAMQTFTAQPLANQTTDNPFTNSLLLATLIIPFLEMYLAAHADTRFLLLEYPPEHLTTVLALQRLIGVDLLKVSGIIDAEAGEPKPFSGFKAQSQLRPRHSAAQSVSCMSDASTTSVATTATLLSPGPRKSEAPSFSKANFLLTSSATESEIATLISTIWKLLVDISPFYIPEGAPKSHAARRVIEQRQVKRVPSDLYPRLPTPLIESTVQYAPLAAATAMMGFAAADNDADSVFQSTSPQAVASPTTPLSPIDNFAAAAAERRPPTPPVRSSRASITETIRSSKTMRTMASQRNKIRNIMLGRDIEVELPVPSRPETMSGSFFDLSDDEDGRFAADERKYMPLFGRTPVVRKGNSRKALMWLGLSVEQ</sequence>
<dbReference type="EMBL" id="JAGTJQ010000001">
    <property type="protein sequence ID" value="KAH7040438.1"/>
    <property type="molecule type" value="Genomic_DNA"/>
</dbReference>
<feature type="compositionally biased region" description="Basic and acidic residues" evidence="1">
    <location>
        <begin position="1"/>
        <end position="12"/>
    </location>
</feature>
<dbReference type="OrthoDB" id="5401106at2759"/>
<evidence type="ECO:0000313" key="2">
    <source>
        <dbReference type="EMBL" id="KAH7040438.1"/>
    </source>
</evidence>
<feature type="compositionally biased region" description="Low complexity" evidence="1">
    <location>
        <begin position="363"/>
        <end position="376"/>
    </location>
</feature>
<feature type="region of interest" description="Disordered" evidence="1">
    <location>
        <begin position="1"/>
        <end position="33"/>
    </location>
</feature>
<evidence type="ECO:0000256" key="1">
    <source>
        <dbReference type="SAM" id="MobiDB-lite"/>
    </source>
</evidence>
<name>A0A9P9BVM5_9PEZI</name>
<organism evidence="2 3">
    <name type="scientific">Microdochium trichocladiopsis</name>
    <dbReference type="NCBI Taxonomy" id="1682393"/>
    <lineage>
        <taxon>Eukaryota</taxon>
        <taxon>Fungi</taxon>
        <taxon>Dikarya</taxon>
        <taxon>Ascomycota</taxon>
        <taxon>Pezizomycotina</taxon>
        <taxon>Sordariomycetes</taxon>
        <taxon>Xylariomycetidae</taxon>
        <taxon>Xylariales</taxon>
        <taxon>Microdochiaceae</taxon>
        <taxon>Microdochium</taxon>
    </lineage>
</organism>
<dbReference type="Proteomes" id="UP000756346">
    <property type="component" value="Unassembled WGS sequence"/>
</dbReference>
<proteinExistence type="predicted"/>
<feature type="compositionally biased region" description="Polar residues" evidence="1">
    <location>
        <begin position="199"/>
        <end position="209"/>
    </location>
</feature>
<feature type="compositionally biased region" description="Polar residues" evidence="1">
    <location>
        <begin position="13"/>
        <end position="30"/>
    </location>
</feature>
<keyword evidence="3" id="KW-1185">Reference proteome</keyword>
<accession>A0A9P9BVM5</accession>
<feature type="region of interest" description="Disordered" evidence="1">
    <location>
        <begin position="187"/>
        <end position="214"/>
    </location>
</feature>
<reference evidence="2" key="1">
    <citation type="journal article" date="2021" name="Nat. Commun.">
        <title>Genetic determinants of endophytism in the Arabidopsis root mycobiome.</title>
        <authorList>
            <person name="Mesny F."/>
            <person name="Miyauchi S."/>
            <person name="Thiergart T."/>
            <person name="Pickel B."/>
            <person name="Atanasova L."/>
            <person name="Karlsson M."/>
            <person name="Huettel B."/>
            <person name="Barry K.W."/>
            <person name="Haridas S."/>
            <person name="Chen C."/>
            <person name="Bauer D."/>
            <person name="Andreopoulos W."/>
            <person name="Pangilinan J."/>
            <person name="LaButti K."/>
            <person name="Riley R."/>
            <person name="Lipzen A."/>
            <person name="Clum A."/>
            <person name="Drula E."/>
            <person name="Henrissat B."/>
            <person name="Kohler A."/>
            <person name="Grigoriev I.V."/>
            <person name="Martin F.M."/>
            <person name="Hacquard S."/>
        </authorList>
    </citation>
    <scope>NUCLEOTIDE SEQUENCE</scope>
    <source>
        <strain evidence="2">MPI-CAGE-CH-0230</strain>
    </source>
</reference>
<dbReference type="RefSeq" id="XP_046018493.1">
    <property type="nucleotide sequence ID" value="XM_046152286.1"/>
</dbReference>
<dbReference type="AlphaFoldDB" id="A0A9P9BVM5"/>
<evidence type="ECO:0008006" key="4">
    <source>
        <dbReference type="Google" id="ProtNLM"/>
    </source>
</evidence>
<dbReference type="GeneID" id="70181832"/>
<evidence type="ECO:0000313" key="3">
    <source>
        <dbReference type="Proteomes" id="UP000756346"/>
    </source>
</evidence>
<gene>
    <name evidence="2" type="ORF">B0I36DRAFT_310685</name>
</gene>
<protein>
    <recommendedName>
        <fullName evidence="4">Gastric mucin-like protein</fullName>
    </recommendedName>
</protein>
<feature type="compositionally biased region" description="Basic and acidic residues" evidence="1">
    <location>
        <begin position="187"/>
        <end position="198"/>
    </location>
</feature>
<feature type="region of interest" description="Disordered" evidence="1">
    <location>
        <begin position="348"/>
        <end position="379"/>
    </location>
</feature>